<feature type="non-terminal residue" evidence="1">
    <location>
        <position position="89"/>
    </location>
</feature>
<dbReference type="AlphaFoldDB" id="A0A7Y0S127"/>
<protein>
    <submittedName>
        <fullName evidence="1">Ribulokinase</fullName>
    </submittedName>
</protein>
<dbReference type="EMBL" id="JABCLD010000313">
    <property type="protein sequence ID" value="NMU24443.1"/>
    <property type="molecule type" value="Genomic_DNA"/>
</dbReference>
<name>A0A7Y0S127_VIBPH</name>
<feature type="non-terminal residue" evidence="1">
    <location>
        <position position="1"/>
    </location>
</feature>
<keyword evidence="1" id="KW-0808">Transferase</keyword>
<organism evidence="1 2">
    <name type="scientific">Vibrio parahaemolyticus</name>
    <dbReference type="NCBI Taxonomy" id="670"/>
    <lineage>
        <taxon>Bacteria</taxon>
        <taxon>Pseudomonadati</taxon>
        <taxon>Pseudomonadota</taxon>
        <taxon>Gammaproteobacteria</taxon>
        <taxon>Vibrionales</taxon>
        <taxon>Vibrionaceae</taxon>
        <taxon>Vibrio</taxon>
    </lineage>
</organism>
<evidence type="ECO:0000313" key="1">
    <source>
        <dbReference type="EMBL" id="NMU24443.1"/>
    </source>
</evidence>
<accession>A0A7Y0S127</accession>
<gene>
    <name evidence="1" type="ORF">HKB21_02235</name>
</gene>
<keyword evidence="1" id="KW-0418">Kinase</keyword>
<comment type="caution">
    <text evidence="1">The sequence shown here is derived from an EMBL/GenBank/DDBJ whole genome shotgun (WGS) entry which is preliminary data.</text>
</comment>
<reference evidence="1 2" key="1">
    <citation type="submission" date="2020-04" db="EMBL/GenBank/DDBJ databases">
        <title>Whole-genome sequencing of Vibrio spp. from China reveals different genetic environments of blaCTX-M-14 among diverse lineages.</title>
        <authorList>
            <person name="Zheng Z."/>
            <person name="Ye L."/>
            <person name="Chen S."/>
        </authorList>
    </citation>
    <scope>NUCLEOTIDE SEQUENCE [LARGE SCALE GENOMIC DNA]</scope>
    <source>
        <strain evidence="1 2">Vb0574</strain>
    </source>
</reference>
<dbReference type="Gene3D" id="3.30.420.40">
    <property type="match status" value="1"/>
</dbReference>
<evidence type="ECO:0000313" key="2">
    <source>
        <dbReference type="Proteomes" id="UP000555836"/>
    </source>
</evidence>
<dbReference type="Proteomes" id="UP000555836">
    <property type="component" value="Unassembled WGS sequence"/>
</dbReference>
<dbReference type="GO" id="GO:0016301">
    <property type="term" value="F:kinase activity"/>
    <property type="evidence" value="ECO:0007669"/>
    <property type="project" value="UniProtKB-KW"/>
</dbReference>
<sequence length="89" mass="10186">SSEWFWAKAAWVSEQDEQVAKRAFSWVELCDWIPAILADTQHPQKLRRGICAAGHKAMWHESWGGLPEQAFLSAISPTLDGIRDRMFTE</sequence>
<proteinExistence type="predicted"/>